<dbReference type="Proteomes" id="UP000184603">
    <property type="component" value="Unassembled WGS sequence"/>
</dbReference>
<dbReference type="SUPFAM" id="SSF160935">
    <property type="entry name" value="VPA0735-like"/>
    <property type="match status" value="1"/>
</dbReference>
<proteinExistence type="predicted"/>
<evidence type="ECO:0000313" key="2">
    <source>
        <dbReference type="EMBL" id="SHO53761.1"/>
    </source>
</evidence>
<dbReference type="STRING" id="1121416.SAMN02745220_05289"/>
<accession>A0A1M7YM98</accession>
<dbReference type="EMBL" id="FRFE01000074">
    <property type="protein sequence ID" value="SHO53761.1"/>
    <property type="molecule type" value="Genomic_DNA"/>
</dbReference>
<reference evidence="2 3" key="1">
    <citation type="submission" date="2016-12" db="EMBL/GenBank/DDBJ databases">
        <authorList>
            <person name="Song W.-J."/>
            <person name="Kurnit D.M."/>
        </authorList>
    </citation>
    <scope>NUCLEOTIDE SEQUENCE [LARGE SCALE GENOMIC DNA]</scope>
    <source>
        <strain evidence="2 3">DSM 18488</strain>
    </source>
</reference>
<sequence length="78" mass="9265">MIQTDQRFLCISSQNKNLLVNNDGSVDVYFCSKAPENLENNWIQMIPDKSLFMILRLYGPLKPWFDKMWRPNKNEVVK</sequence>
<keyword evidence="3" id="KW-1185">Reference proteome</keyword>
<organism evidence="2 3">
    <name type="scientific">Desulfopila aestuarii DSM 18488</name>
    <dbReference type="NCBI Taxonomy" id="1121416"/>
    <lineage>
        <taxon>Bacteria</taxon>
        <taxon>Pseudomonadati</taxon>
        <taxon>Thermodesulfobacteriota</taxon>
        <taxon>Desulfobulbia</taxon>
        <taxon>Desulfobulbales</taxon>
        <taxon>Desulfocapsaceae</taxon>
        <taxon>Desulfopila</taxon>
    </lineage>
</organism>
<evidence type="ECO:0000313" key="3">
    <source>
        <dbReference type="Proteomes" id="UP000184603"/>
    </source>
</evidence>
<dbReference type="AlphaFoldDB" id="A0A1M7YM98"/>
<protein>
    <recommendedName>
        <fullName evidence="1">DUF1214 domain-containing protein</fullName>
    </recommendedName>
</protein>
<dbReference type="PANTHER" id="PTHR36509:SF3">
    <property type="entry name" value="SIGNAL PEPTIDE PROTEIN"/>
    <property type="match status" value="1"/>
</dbReference>
<dbReference type="Pfam" id="PF06742">
    <property type="entry name" value="DUF1214"/>
    <property type="match status" value="1"/>
</dbReference>
<feature type="domain" description="DUF1214" evidence="1">
    <location>
        <begin position="1"/>
        <end position="61"/>
    </location>
</feature>
<gene>
    <name evidence="2" type="ORF">SAMN02745220_05289</name>
</gene>
<dbReference type="PANTHER" id="PTHR36509">
    <property type="entry name" value="BLL3101 PROTEIN"/>
    <property type="match status" value="1"/>
</dbReference>
<dbReference type="Gene3D" id="2.60.120.600">
    <property type="entry name" value="Domain of unknown function DUF1214, C-terminal domain"/>
    <property type="match status" value="1"/>
</dbReference>
<dbReference type="InterPro" id="IPR037049">
    <property type="entry name" value="DUF1214_C_sf"/>
</dbReference>
<evidence type="ECO:0000259" key="1">
    <source>
        <dbReference type="Pfam" id="PF06742"/>
    </source>
</evidence>
<name>A0A1M7YM98_9BACT</name>
<dbReference type="InterPro" id="IPR010621">
    <property type="entry name" value="DUF1214"/>
</dbReference>